<evidence type="ECO:0000256" key="5">
    <source>
        <dbReference type="ARBA" id="ARBA00023136"/>
    </source>
</evidence>
<protein>
    <submittedName>
        <fullName evidence="8">Unannotated protein</fullName>
    </submittedName>
</protein>
<evidence type="ECO:0000256" key="4">
    <source>
        <dbReference type="ARBA" id="ARBA00022989"/>
    </source>
</evidence>
<dbReference type="EMBL" id="CAEZVM010000033">
    <property type="protein sequence ID" value="CAB4634566.1"/>
    <property type="molecule type" value="Genomic_DNA"/>
</dbReference>
<gene>
    <name evidence="8" type="ORF">UFOPK2032_00851</name>
</gene>
<reference evidence="8" key="1">
    <citation type="submission" date="2020-05" db="EMBL/GenBank/DDBJ databases">
        <authorList>
            <person name="Chiriac C."/>
            <person name="Salcher M."/>
            <person name="Ghai R."/>
            <person name="Kavagutti S V."/>
        </authorList>
    </citation>
    <scope>NUCLEOTIDE SEQUENCE</scope>
</reference>
<dbReference type="PANTHER" id="PTHR30353:SF0">
    <property type="entry name" value="TRANSMEMBRANE PROTEIN"/>
    <property type="match status" value="1"/>
</dbReference>
<name>A0A6J6JCR3_9ZZZZ</name>
<evidence type="ECO:0000259" key="7">
    <source>
        <dbReference type="Pfam" id="PF09335"/>
    </source>
</evidence>
<keyword evidence="3 6" id="KW-0812">Transmembrane</keyword>
<feature type="transmembrane region" description="Helical" evidence="6">
    <location>
        <begin position="116"/>
        <end position="141"/>
    </location>
</feature>
<organism evidence="8">
    <name type="scientific">freshwater metagenome</name>
    <dbReference type="NCBI Taxonomy" id="449393"/>
    <lineage>
        <taxon>unclassified sequences</taxon>
        <taxon>metagenomes</taxon>
        <taxon>ecological metagenomes</taxon>
    </lineage>
</organism>
<comment type="subcellular location">
    <subcellularLocation>
        <location evidence="1">Cell membrane</location>
        <topology evidence="1">Multi-pass membrane protein</topology>
    </subcellularLocation>
</comment>
<evidence type="ECO:0000313" key="8">
    <source>
        <dbReference type="EMBL" id="CAB4634566.1"/>
    </source>
</evidence>
<evidence type="ECO:0000256" key="6">
    <source>
        <dbReference type="SAM" id="Phobius"/>
    </source>
</evidence>
<feature type="transmembrane region" description="Helical" evidence="6">
    <location>
        <begin position="33"/>
        <end position="54"/>
    </location>
</feature>
<proteinExistence type="predicted"/>
<evidence type="ECO:0000256" key="1">
    <source>
        <dbReference type="ARBA" id="ARBA00004651"/>
    </source>
</evidence>
<keyword evidence="4 6" id="KW-1133">Transmembrane helix</keyword>
<evidence type="ECO:0000256" key="2">
    <source>
        <dbReference type="ARBA" id="ARBA00022475"/>
    </source>
</evidence>
<dbReference type="AlphaFoldDB" id="A0A6J6JCR3"/>
<dbReference type="GO" id="GO:0005886">
    <property type="term" value="C:plasma membrane"/>
    <property type="evidence" value="ECO:0007669"/>
    <property type="project" value="UniProtKB-SubCell"/>
</dbReference>
<keyword evidence="5 6" id="KW-0472">Membrane</keyword>
<feature type="domain" description="VTT" evidence="7">
    <location>
        <begin position="46"/>
        <end position="168"/>
    </location>
</feature>
<dbReference type="Pfam" id="PF09335">
    <property type="entry name" value="VTT_dom"/>
    <property type="match status" value="1"/>
</dbReference>
<dbReference type="InterPro" id="IPR032816">
    <property type="entry name" value="VTT_dom"/>
</dbReference>
<feature type="transmembrane region" description="Helical" evidence="6">
    <location>
        <begin position="7"/>
        <end position="27"/>
    </location>
</feature>
<dbReference type="PANTHER" id="PTHR30353">
    <property type="entry name" value="INNER MEMBRANE PROTEIN DEDA-RELATED"/>
    <property type="match status" value="1"/>
</dbReference>
<feature type="transmembrane region" description="Helical" evidence="6">
    <location>
        <begin position="61"/>
        <end position="78"/>
    </location>
</feature>
<feature type="transmembrane region" description="Helical" evidence="6">
    <location>
        <begin position="179"/>
        <end position="200"/>
    </location>
</feature>
<sequence>MSFANEIASWYGQFGPALFVGAVWGLVFAGTGLLIGAFIPFVTGDSLIFAAGIVAANNPEVINIWVLAVGIGIFAWLGDQVGYTLGRHFGRPYLERRRGEVLQKAISNSEKFYNFWGWWAVVVARFVPFARVLIPVIAGIGKMNYYKFFSANLVGAVLWGFGLSMAGYYAASIPLVKNFSYFLAVFFIAASLIAGMRAWYKNNQGKKLAPLSRKL</sequence>
<feature type="transmembrane region" description="Helical" evidence="6">
    <location>
        <begin position="153"/>
        <end position="173"/>
    </location>
</feature>
<evidence type="ECO:0000256" key="3">
    <source>
        <dbReference type="ARBA" id="ARBA00022692"/>
    </source>
</evidence>
<accession>A0A6J6JCR3</accession>
<dbReference type="InterPro" id="IPR032818">
    <property type="entry name" value="DedA-like"/>
</dbReference>
<keyword evidence="2" id="KW-1003">Cell membrane</keyword>